<gene>
    <name evidence="4" type="ORF">KW502_13510</name>
</gene>
<keyword evidence="1" id="KW-0175">Coiled coil</keyword>
<reference evidence="4 5" key="1">
    <citation type="submission" date="2021-07" db="EMBL/GenBank/DDBJ databases">
        <title>Mesonia aestuariivivens sp. nov., isolated from a tidal flat.</title>
        <authorList>
            <person name="Kim Y.-O."/>
            <person name="Yoon J.-H."/>
        </authorList>
    </citation>
    <scope>NUCLEOTIDE SEQUENCE [LARGE SCALE GENOMIC DNA]</scope>
    <source>
        <strain evidence="4 5">JHPTF-M18</strain>
    </source>
</reference>
<evidence type="ECO:0000256" key="3">
    <source>
        <dbReference type="SAM" id="SignalP"/>
    </source>
</evidence>
<feature type="coiled-coil region" evidence="1">
    <location>
        <begin position="163"/>
        <end position="220"/>
    </location>
</feature>
<evidence type="ECO:0000313" key="5">
    <source>
        <dbReference type="Proteomes" id="UP000719267"/>
    </source>
</evidence>
<sequence length="221" mass="25463">MKLILLSIVLFVCGLFCRAQQASSSTTSTATNSSTSNSYKHSVANSEQKDENLSIAVSNSNDSYKFRASYASPYDQQVKETLIDAFGKERINKKGSWLSWVFSPSNDEIYTIEFSSGYLRMKLDKTQAGNELQQKFTDTGELIKKIISGELSNREDLILQRKSMRLEREAKRMQLEAKRLSLQERRNTKREEVKELREESDRLRKQVDSLDQEVKKLKEKP</sequence>
<organism evidence="4 5">
    <name type="scientific">Mesonia aestuariivivens</name>
    <dbReference type="NCBI Taxonomy" id="2796128"/>
    <lineage>
        <taxon>Bacteria</taxon>
        <taxon>Pseudomonadati</taxon>
        <taxon>Bacteroidota</taxon>
        <taxon>Flavobacteriia</taxon>
        <taxon>Flavobacteriales</taxon>
        <taxon>Flavobacteriaceae</taxon>
        <taxon>Mesonia</taxon>
    </lineage>
</organism>
<dbReference type="Proteomes" id="UP000719267">
    <property type="component" value="Unassembled WGS sequence"/>
</dbReference>
<feature type="compositionally biased region" description="Low complexity" evidence="2">
    <location>
        <begin position="26"/>
        <end position="38"/>
    </location>
</feature>
<feature type="chain" id="PRO_5045135278" evidence="3">
    <location>
        <begin position="22"/>
        <end position="221"/>
    </location>
</feature>
<keyword evidence="3" id="KW-0732">Signal</keyword>
<dbReference type="EMBL" id="JAHWDF010000017">
    <property type="protein sequence ID" value="MBW2962807.1"/>
    <property type="molecule type" value="Genomic_DNA"/>
</dbReference>
<evidence type="ECO:0000256" key="1">
    <source>
        <dbReference type="SAM" id="Coils"/>
    </source>
</evidence>
<keyword evidence="5" id="KW-1185">Reference proteome</keyword>
<protein>
    <submittedName>
        <fullName evidence="4">Uncharacterized protein</fullName>
    </submittedName>
</protein>
<feature type="signal peptide" evidence="3">
    <location>
        <begin position="1"/>
        <end position="21"/>
    </location>
</feature>
<dbReference type="RefSeq" id="WP_219041086.1">
    <property type="nucleotide sequence ID" value="NZ_JAHWDF010000017.1"/>
</dbReference>
<accession>A0ABS6W5L6</accession>
<name>A0ABS6W5L6_9FLAO</name>
<evidence type="ECO:0000313" key="4">
    <source>
        <dbReference type="EMBL" id="MBW2962807.1"/>
    </source>
</evidence>
<evidence type="ECO:0000256" key="2">
    <source>
        <dbReference type="SAM" id="MobiDB-lite"/>
    </source>
</evidence>
<feature type="region of interest" description="Disordered" evidence="2">
    <location>
        <begin position="26"/>
        <end position="47"/>
    </location>
</feature>
<comment type="caution">
    <text evidence="4">The sequence shown here is derived from an EMBL/GenBank/DDBJ whole genome shotgun (WGS) entry which is preliminary data.</text>
</comment>
<proteinExistence type="predicted"/>